<reference evidence="1 2" key="1">
    <citation type="submission" date="2015-01" db="EMBL/GenBank/DDBJ databases">
        <title>The Genome Sequence of Exophiala sideris CBS121828.</title>
        <authorList>
            <consortium name="The Broad Institute Genomics Platform"/>
            <person name="Cuomo C."/>
            <person name="de Hoog S."/>
            <person name="Gorbushina A."/>
            <person name="Stielow B."/>
            <person name="Teixiera M."/>
            <person name="Abouelleil A."/>
            <person name="Chapman S.B."/>
            <person name="Priest M."/>
            <person name="Young S.K."/>
            <person name="Wortman J."/>
            <person name="Nusbaum C."/>
            <person name="Birren B."/>
        </authorList>
    </citation>
    <scope>NUCLEOTIDE SEQUENCE [LARGE SCALE GENOMIC DNA]</scope>
    <source>
        <strain evidence="1 2">CBS 121828</strain>
    </source>
</reference>
<sequence length="341" mass="37876">MDAHSPNASPSAPLAGILAEVFNQANDGSPTQQGAVVFVTDFELEEDSHDPPQLGIQNQGHVNRPLITRDAIRDTGFSAILQRVQYGTHNGAPACLIVMDLSFRFMGRTLSRYSHGKVEVKLSRAVDPSNHKIVSRQPSEDPKVVNIAPKEVYGIVKVVEGRKYREVSIPVMFESPVIASAGVEVTFGSEETEHQEHRMEIFGELYWDDDHTEAACGATWDLRENETQRDGIFRSFRAAIIVENPPGIAMWMRVEVVPSVKFSINPARLFSKGRLLQKNDDPILLDGKTPYGDPVGQGVDFHSAQFPWATVVWTPSEYKSRLWAQVAEDEQRASDLPPETG</sequence>
<evidence type="ECO:0000313" key="2">
    <source>
        <dbReference type="Proteomes" id="UP000053599"/>
    </source>
</evidence>
<gene>
    <name evidence="1" type="ORF">PV11_04785</name>
</gene>
<dbReference type="EMBL" id="KN846952">
    <property type="protein sequence ID" value="KIV82694.1"/>
    <property type="molecule type" value="Genomic_DNA"/>
</dbReference>
<dbReference type="Proteomes" id="UP000053599">
    <property type="component" value="Unassembled WGS sequence"/>
</dbReference>
<accession>A0A0D1YNF9</accession>
<name>A0A0D1YNF9_9EURO</name>
<evidence type="ECO:0000313" key="1">
    <source>
        <dbReference type="EMBL" id="KIV82694.1"/>
    </source>
</evidence>
<dbReference type="OrthoDB" id="5030973at2759"/>
<proteinExistence type="predicted"/>
<organism evidence="1 2">
    <name type="scientific">Exophiala sideris</name>
    <dbReference type="NCBI Taxonomy" id="1016849"/>
    <lineage>
        <taxon>Eukaryota</taxon>
        <taxon>Fungi</taxon>
        <taxon>Dikarya</taxon>
        <taxon>Ascomycota</taxon>
        <taxon>Pezizomycotina</taxon>
        <taxon>Eurotiomycetes</taxon>
        <taxon>Chaetothyriomycetidae</taxon>
        <taxon>Chaetothyriales</taxon>
        <taxon>Herpotrichiellaceae</taxon>
        <taxon>Exophiala</taxon>
    </lineage>
</organism>
<dbReference type="AlphaFoldDB" id="A0A0D1YNF9"/>
<dbReference type="HOGENOM" id="CLU_076671_0_0_1"/>
<protein>
    <submittedName>
        <fullName evidence="1">Uncharacterized protein</fullName>
    </submittedName>
</protein>